<dbReference type="GO" id="GO:0003677">
    <property type="term" value="F:DNA binding"/>
    <property type="evidence" value="ECO:0007669"/>
    <property type="project" value="InterPro"/>
</dbReference>
<dbReference type="Gene3D" id="4.10.240.10">
    <property type="entry name" value="Zn(2)-C6 fungal-type DNA-binding domain"/>
    <property type="match status" value="1"/>
</dbReference>
<protein>
    <submittedName>
        <fullName evidence="5">Oleate activated transcription factor 3</fullName>
    </submittedName>
</protein>
<comment type="caution">
    <text evidence="5">The sequence shown here is derived from an EMBL/GenBank/DDBJ whole genome shotgun (WGS) entry which is preliminary data.</text>
</comment>
<evidence type="ECO:0000313" key="6">
    <source>
        <dbReference type="Proteomes" id="UP000256328"/>
    </source>
</evidence>
<evidence type="ECO:0000259" key="4">
    <source>
        <dbReference type="SMART" id="SM00906"/>
    </source>
</evidence>
<accession>A0A3D8Q977</accession>
<dbReference type="CDD" id="cd12148">
    <property type="entry name" value="fungal_TF_MHR"/>
    <property type="match status" value="1"/>
</dbReference>
<dbReference type="AlphaFoldDB" id="A0A3D8Q977"/>
<name>A0A3D8Q977_9HELO</name>
<dbReference type="InterPro" id="IPR007219">
    <property type="entry name" value="XnlR_reg_dom"/>
</dbReference>
<dbReference type="Pfam" id="PF04082">
    <property type="entry name" value="Fungal_trans"/>
    <property type="match status" value="1"/>
</dbReference>
<dbReference type="InterPro" id="IPR050613">
    <property type="entry name" value="Sec_Metabolite_Reg"/>
</dbReference>
<organism evidence="5 6">
    <name type="scientific">Coleophoma crateriformis</name>
    <dbReference type="NCBI Taxonomy" id="565419"/>
    <lineage>
        <taxon>Eukaryota</taxon>
        <taxon>Fungi</taxon>
        <taxon>Dikarya</taxon>
        <taxon>Ascomycota</taxon>
        <taxon>Pezizomycotina</taxon>
        <taxon>Leotiomycetes</taxon>
        <taxon>Helotiales</taxon>
        <taxon>Dermateaceae</taxon>
        <taxon>Coleophoma</taxon>
    </lineage>
</organism>
<feature type="region of interest" description="Disordered" evidence="3">
    <location>
        <begin position="137"/>
        <end position="156"/>
    </location>
</feature>
<dbReference type="GO" id="GO:0008270">
    <property type="term" value="F:zinc ion binding"/>
    <property type="evidence" value="ECO:0007669"/>
    <property type="project" value="InterPro"/>
</dbReference>
<evidence type="ECO:0000256" key="2">
    <source>
        <dbReference type="ARBA" id="ARBA00023242"/>
    </source>
</evidence>
<dbReference type="PANTHER" id="PTHR31001:SF49">
    <property type="entry name" value="ZN(II)2CYS6 TRANSCRIPTION FACTOR (EUROFUNG)"/>
    <property type="match status" value="1"/>
</dbReference>
<feature type="domain" description="Xylanolytic transcriptional activator regulatory" evidence="4">
    <location>
        <begin position="306"/>
        <end position="380"/>
    </location>
</feature>
<dbReference type="InterPro" id="IPR036864">
    <property type="entry name" value="Zn2-C6_fun-type_DNA-bd_sf"/>
</dbReference>
<reference evidence="5 6" key="1">
    <citation type="journal article" date="2018" name="IMA Fungus">
        <title>IMA Genome-F 9: Draft genome sequence of Annulohypoxylon stygium, Aspergillus mulundensis, Berkeleyomyces basicola (syn. Thielaviopsis basicola), Ceratocystis smalleyi, two Cercospora beticola strains, Coleophoma cylindrospora, Fusarium fracticaudum, Phialophora cf. hyalina, and Morchella septimelata.</title>
        <authorList>
            <person name="Wingfield B.D."/>
            <person name="Bills G.F."/>
            <person name="Dong Y."/>
            <person name="Huang W."/>
            <person name="Nel W.J."/>
            <person name="Swalarsk-Parry B.S."/>
            <person name="Vaghefi N."/>
            <person name="Wilken P.M."/>
            <person name="An Z."/>
            <person name="de Beer Z.W."/>
            <person name="De Vos L."/>
            <person name="Chen L."/>
            <person name="Duong T.A."/>
            <person name="Gao Y."/>
            <person name="Hammerbacher A."/>
            <person name="Kikkert J.R."/>
            <person name="Li Y."/>
            <person name="Li H."/>
            <person name="Li K."/>
            <person name="Li Q."/>
            <person name="Liu X."/>
            <person name="Ma X."/>
            <person name="Naidoo K."/>
            <person name="Pethybridge S.J."/>
            <person name="Sun J."/>
            <person name="Steenkamp E.T."/>
            <person name="van der Nest M.A."/>
            <person name="van Wyk S."/>
            <person name="Wingfield M.J."/>
            <person name="Xiong C."/>
            <person name="Yue Q."/>
            <person name="Zhang X."/>
        </authorList>
    </citation>
    <scope>NUCLEOTIDE SEQUENCE [LARGE SCALE GENOMIC DNA]</scope>
    <source>
        <strain evidence="5 6">BP5796</strain>
    </source>
</reference>
<evidence type="ECO:0000313" key="5">
    <source>
        <dbReference type="EMBL" id="RDW58331.1"/>
    </source>
</evidence>
<feature type="region of interest" description="Disordered" evidence="3">
    <location>
        <begin position="67"/>
        <end position="104"/>
    </location>
</feature>
<dbReference type="PANTHER" id="PTHR31001">
    <property type="entry name" value="UNCHARACTERIZED TRANSCRIPTIONAL REGULATORY PROTEIN"/>
    <property type="match status" value="1"/>
</dbReference>
<keyword evidence="6" id="KW-1185">Reference proteome</keyword>
<dbReference type="GO" id="GO:0006351">
    <property type="term" value="P:DNA-templated transcription"/>
    <property type="evidence" value="ECO:0007669"/>
    <property type="project" value="InterPro"/>
</dbReference>
<evidence type="ECO:0000256" key="1">
    <source>
        <dbReference type="ARBA" id="ARBA00004123"/>
    </source>
</evidence>
<keyword evidence="2" id="KW-0539">Nucleus</keyword>
<dbReference type="EMBL" id="PDLN01000021">
    <property type="protein sequence ID" value="RDW58331.1"/>
    <property type="molecule type" value="Genomic_DNA"/>
</dbReference>
<proteinExistence type="predicted"/>
<dbReference type="GO" id="GO:0000981">
    <property type="term" value="F:DNA-binding transcription factor activity, RNA polymerase II-specific"/>
    <property type="evidence" value="ECO:0007669"/>
    <property type="project" value="InterPro"/>
</dbReference>
<gene>
    <name evidence="5" type="ORF">BP5796_12261</name>
</gene>
<dbReference type="Proteomes" id="UP000256328">
    <property type="component" value="Unassembled WGS sequence"/>
</dbReference>
<dbReference type="OrthoDB" id="4934715at2759"/>
<sequence length="700" mass="77960">MRCNRQSPCSACLRRGKPAECIYTSSEQERKDAIDYRPHAGGQQARQRVARLEKLVTQMRDQMRVVEQTSGSVSGDTAPLNEYAEDPVLPDTPGDGNVGDSVGKLSLTDDQTVYHGSTHWGTILEEIQSLKDELSDDYSDAGMSQESTPFDPGSMVGSSPTRISLLSSSPSLPKEEILAMIPPRKIVDRHVSNFFNAFDFASSILHRDRFLVEYSNFWQNPSAVPVMWIGLLCSIMSISAFLQLQEVGAPNSYASETQETLEAYRTLTIHCLVAGDYLRPTRYTIETLTLHFAVDQNTNLDPNIGNWILIGVVVRIALRMGFHRDPSHWPSIRPLEAEFRRRLWITLYHMDFFTSTQVGLPRIIKDSQCDTRAPANLFDNDLSFEHDVMPPERPLTDATPFSHIIQRHAIIKIAAEIYDATEAGPPSSATIAALGVKLEKAIDSIPERSKYRPLEISVADSPVTILHRMFIDILTHKATYLLHRRSFTKSFVGEGNTNSSGLCINAALAILEHQRRMNEESQPGGIMSGIRWKISSSLNHEFLQATMMLCFALNRFHERHTDPTDSYDLPRRDEIIDALTIAKSLWEKQANLSAEARKAGIAVNAVLKQNSNILSPPSLPALVGLVDPLRDHSTLIGQSTGLCDQMPGVALQNHLVSFDFGQNMIMDPTFSTLDSDMGAYGSLWDDFLSEPMDGNQPGIC</sequence>
<dbReference type="GO" id="GO:0005634">
    <property type="term" value="C:nucleus"/>
    <property type="evidence" value="ECO:0007669"/>
    <property type="project" value="UniProtKB-SubCell"/>
</dbReference>
<evidence type="ECO:0000256" key="3">
    <source>
        <dbReference type="SAM" id="MobiDB-lite"/>
    </source>
</evidence>
<comment type="subcellular location">
    <subcellularLocation>
        <location evidence="1">Nucleus</location>
    </subcellularLocation>
</comment>
<dbReference type="SMART" id="SM00906">
    <property type="entry name" value="Fungal_trans"/>
    <property type="match status" value="1"/>
</dbReference>